<reference evidence="3" key="1">
    <citation type="submission" date="2018-12" db="EMBL/GenBank/DDBJ databases">
        <title>Complete genome sequence of an uncultured bacterium of the candidate phylum Bipolaricaulota.</title>
        <authorList>
            <person name="Kadnikov V.V."/>
            <person name="Mardanov A.V."/>
            <person name="Beletsky A.V."/>
            <person name="Frank Y.A."/>
            <person name="Karnachuk O.V."/>
            <person name="Ravin N.V."/>
        </authorList>
    </citation>
    <scope>NUCLEOTIDE SEQUENCE [LARGE SCALE GENOMIC DNA]</scope>
</reference>
<dbReference type="PANTHER" id="PTHR15160:SF1">
    <property type="entry name" value="VON HIPPEL-LINDAU DISEASE TUMOR SUPPRESSOR"/>
    <property type="match status" value="1"/>
</dbReference>
<sequence length="161" mass="17899">MREAEVRALLLDPTTKTPVLLLKDRHSTKAMPIWIGEQEAMSIAIELQGHTFPRPLSHDLMKELLSTLGGNLERAVITSVKESTYYASLVVRDAAGATRDIDARPSDAVALALRTQAPIFIEESVFEKSAIESPFVEEEQFEQFVEKDLKLGEFKRLASSG</sequence>
<dbReference type="InterPro" id="IPR036104">
    <property type="entry name" value="BFN_sf"/>
</dbReference>
<dbReference type="Proteomes" id="UP000287233">
    <property type="component" value="Chromosome"/>
</dbReference>
<dbReference type="InterPro" id="IPR003729">
    <property type="entry name" value="Bi_nuclease_dom"/>
</dbReference>
<dbReference type="EMBL" id="CP034928">
    <property type="protein sequence ID" value="QAA77303.1"/>
    <property type="molecule type" value="Genomic_DNA"/>
</dbReference>
<evidence type="ECO:0000313" key="3">
    <source>
        <dbReference type="Proteomes" id="UP000287233"/>
    </source>
</evidence>
<dbReference type="AlphaFoldDB" id="A0A410FWA1"/>
<accession>A0A410FWA1</accession>
<dbReference type="PROSITE" id="PS51658">
    <property type="entry name" value="BFN"/>
    <property type="match status" value="1"/>
</dbReference>
<organism evidence="2 3">
    <name type="scientific">Bipolaricaulis sibiricus</name>
    <dbReference type="NCBI Taxonomy" id="2501609"/>
    <lineage>
        <taxon>Bacteria</taxon>
        <taxon>Candidatus Bipolaricaulota</taxon>
        <taxon>Candidatus Bipolaricaulia</taxon>
        <taxon>Candidatus Bipolaricaulales</taxon>
        <taxon>Candidatus Bipolaricaulaceae</taxon>
        <taxon>Candidatus Bipolaricaulis</taxon>
    </lineage>
</organism>
<dbReference type="KEGG" id="bih:BIP78_1537"/>
<proteinExistence type="predicted"/>
<dbReference type="GO" id="GO:0004518">
    <property type="term" value="F:nuclease activity"/>
    <property type="evidence" value="ECO:0007669"/>
    <property type="project" value="InterPro"/>
</dbReference>
<dbReference type="Pfam" id="PF02577">
    <property type="entry name" value="BFN_dom"/>
    <property type="match status" value="1"/>
</dbReference>
<dbReference type="SUPFAM" id="SSF103256">
    <property type="entry name" value="Hypothetical protein TM0160"/>
    <property type="match status" value="1"/>
</dbReference>
<gene>
    <name evidence="2" type="ORF">BIP78_1537</name>
</gene>
<evidence type="ECO:0000313" key="2">
    <source>
        <dbReference type="EMBL" id="QAA77303.1"/>
    </source>
</evidence>
<feature type="domain" description="BFN" evidence="1">
    <location>
        <begin position="1"/>
        <end position="133"/>
    </location>
</feature>
<name>A0A410FWA1_BIPS1</name>
<dbReference type="Gene3D" id="3.10.690.10">
    <property type="entry name" value="Bifunctional nuclease domain"/>
    <property type="match status" value="1"/>
</dbReference>
<dbReference type="PANTHER" id="PTHR15160">
    <property type="entry name" value="VON HIPPEL-LINDAU PROTEIN"/>
    <property type="match status" value="1"/>
</dbReference>
<protein>
    <recommendedName>
        <fullName evidence="1">BFN domain-containing protein</fullName>
    </recommendedName>
</protein>
<evidence type="ECO:0000259" key="1">
    <source>
        <dbReference type="PROSITE" id="PS51658"/>
    </source>
</evidence>